<dbReference type="GO" id="GO:0042054">
    <property type="term" value="F:histone methyltransferase activity"/>
    <property type="evidence" value="ECO:0007669"/>
    <property type="project" value="TreeGrafter"/>
</dbReference>
<evidence type="ECO:0000313" key="1">
    <source>
        <dbReference type="EMBL" id="TKD51577.1"/>
    </source>
</evidence>
<organism evidence="1 2">
    <name type="scientific">Sphingomonas baiyangensis</name>
    <dbReference type="NCBI Taxonomy" id="2572576"/>
    <lineage>
        <taxon>Bacteria</taxon>
        <taxon>Pseudomonadati</taxon>
        <taxon>Pseudomonadota</taxon>
        <taxon>Alphaproteobacteria</taxon>
        <taxon>Sphingomonadales</taxon>
        <taxon>Sphingomonadaceae</taxon>
        <taxon>Sphingomonas</taxon>
    </lineage>
</organism>
<dbReference type="Gene3D" id="3.40.50.150">
    <property type="entry name" value="Vaccinia Virus protein VP39"/>
    <property type="match status" value="1"/>
</dbReference>
<dbReference type="InterPro" id="IPR029063">
    <property type="entry name" value="SAM-dependent_MTases_sf"/>
</dbReference>
<dbReference type="PANTHER" id="PTHR11006:SF4">
    <property type="entry name" value="PROTEIN ARGININE N-METHYLTRANSFERASE 7"/>
    <property type="match status" value="1"/>
</dbReference>
<accession>A0A4U1L3U5</accession>
<dbReference type="AlphaFoldDB" id="A0A4U1L3U5"/>
<dbReference type="InterPro" id="IPR025799">
    <property type="entry name" value="Arg_MeTrfase"/>
</dbReference>
<comment type="caution">
    <text evidence="1">The sequence shown here is derived from an EMBL/GenBank/DDBJ whole genome shotgun (WGS) entry which is preliminary data.</text>
</comment>
<dbReference type="PANTHER" id="PTHR11006">
    <property type="entry name" value="PROTEIN ARGININE N-METHYLTRANSFERASE"/>
    <property type="match status" value="1"/>
</dbReference>
<evidence type="ECO:0000313" key="2">
    <source>
        <dbReference type="Proteomes" id="UP000309138"/>
    </source>
</evidence>
<dbReference type="GO" id="GO:0016274">
    <property type="term" value="F:protein-arginine N-methyltransferase activity"/>
    <property type="evidence" value="ECO:0007669"/>
    <property type="project" value="InterPro"/>
</dbReference>
<keyword evidence="2" id="KW-1185">Reference proteome</keyword>
<dbReference type="EMBL" id="SWKR01000002">
    <property type="protein sequence ID" value="TKD51577.1"/>
    <property type="molecule type" value="Genomic_DNA"/>
</dbReference>
<name>A0A4U1L3U5_9SPHN</name>
<dbReference type="SUPFAM" id="SSF53335">
    <property type="entry name" value="S-adenosyl-L-methionine-dependent methyltransferases"/>
    <property type="match status" value="1"/>
</dbReference>
<sequence length="339" mass="36552">MAMLSVLLHAKGVQDDAVALAVAAIEAAPENMAVRDMIGHAFAVGVQSFHVPMLLDGARNQAYARAIERMVKPGMRVLEIGTGGGLLAMLCAKAGAFVTTCEEQPTIAAMARAIIDRNGLSDRIRVIAKRSNELRIPDDMAAPAELIVHEIFGARLFDEGVTAALRDARARLLVAGAPALPPVAEIRCALARSNEPPRRVGTVEGFDMSLFNLFNVPGRQKPLRRKRDVTYCSAPTGALRMNYETPAPFGPRSETISLMSEGGRIDGIMQWLRLDFGNGDILENDPFDSEGANSWGASLFDLVTPVETARGDIVDVTLSHKDMRLLVDAAVRPGSRARQ</sequence>
<dbReference type="Proteomes" id="UP000309138">
    <property type="component" value="Unassembled WGS sequence"/>
</dbReference>
<dbReference type="OrthoDB" id="5383291at2"/>
<reference evidence="1 2" key="1">
    <citation type="submission" date="2019-04" db="EMBL/GenBank/DDBJ databases">
        <authorList>
            <person name="Yang Y."/>
            <person name="Wei D."/>
        </authorList>
    </citation>
    <scope>NUCLEOTIDE SEQUENCE [LARGE SCALE GENOMIC DNA]</scope>
    <source>
        <strain evidence="1 2">L-1-4w-11</strain>
    </source>
</reference>
<gene>
    <name evidence="1" type="ORF">FBR43_13040</name>
</gene>
<protein>
    <submittedName>
        <fullName evidence="1">Uncharacterized protein</fullName>
    </submittedName>
</protein>
<dbReference type="RefSeq" id="WP_136943513.1">
    <property type="nucleotide sequence ID" value="NZ_SWKR01000002.1"/>
</dbReference>
<proteinExistence type="predicted"/>